<keyword evidence="3" id="KW-1185">Reference proteome</keyword>
<keyword evidence="1" id="KW-0732">Signal</keyword>
<name>A0A653BMQ8_CALMS</name>
<evidence type="ECO:0000313" key="2">
    <source>
        <dbReference type="EMBL" id="VEN36893.1"/>
    </source>
</evidence>
<gene>
    <name evidence="2" type="ORF">CALMAC_LOCUS2331</name>
</gene>
<feature type="chain" id="PRO_5024969902" evidence="1">
    <location>
        <begin position="20"/>
        <end position="107"/>
    </location>
</feature>
<evidence type="ECO:0000313" key="3">
    <source>
        <dbReference type="Proteomes" id="UP000410492"/>
    </source>
</evidence>
<feature type="signal peptide" evidence="1">
    <location>
        <begin position="1"/>
        <end position="19"/>
    </location>
</feature>
<organism evidence="2 3">
    <name type="scientific">Callosobruchus maculatus</name>
    <name type="common">Southern cowpea weevil</name>
    <name type="synonym">Pulse bruchid</name>
    <dbReference type="NCBI Taxonomy" id="64391"/>
    <lineage>
        <taxon>Eukaryota</taxon>
        <taxon>Metazoa</taxon>
        <taxon>Ecdysozoa</taxon>
        <taxon>Arthropoda</taxon>
        <taxon>Hexapoda</taxon>
        <taxon>Insecta</taxon>
        <taxon>Pterygota</taxon>
        <taxon>Neoptera</taxon>
        <taxon>Endopterygota</taxon>
        <taxon>Coleoptera</taxon>
        <taxon>Polyphaga</taxon>
        <taxon>Cucujiformia</taxon>
        <taxon>Chrysomeloidea</taxon>
        <taxon>Chrysomelidae</taxon>
        <taxon>Bruchinae</taxon>
        <taxon>Bruchini</taxon>
        <taxon>Callosobruchus</taxon>
    </lineage>
</organism>
<dbReference type="EMBL" id="CAACVG010002769">
    <property type="protein sequence ID" value="VEN36893.1"/>
    <property type="molecule type" value="Genomic_DNA"/>
</dbReference>
<dbReference type="AlphaFoldDB" id="A0A653BMQ8"/>
<reference evidence="2 3" key="1">
    <citation type="submission" date="2019-01" db="EMBL/GenBank/DDBJ databases">
        <authorList>
            <person name="Sayadi A."/>
        </authorList>
    </citation>
    <scope>NUCLEOTIDE SEQUENCE [LARGE SCALE GENOMIC DNA]</scope>
</reference>
<proteinExistence type="predicted"/>
<accession>A0A653BMQ8</accession>
<protein>
    <submittedName>
        <fullName evidence="2">Uncharacterized protein</fullName>
    </submittedName>
</protein>
<sequence>MASVHTVLVSLIILHTVVGYAVPFWKCKSERYQTTELCQVLAKMKLPTNESHMQYFQDVQRRNSEISSALNNLYGNYGRGFPGKRNPELSSALLHYINSNREDKLYK</sequence>
<dbReference type="OrthoDB" id="6774725at2759"/>
<dbReference type="Proteomes" id="UP000410492">
    <property type="component" value="Unassembled WGS sequence"/>
</dbReference>
<evidence type="ECO:0000256" key="1">
    <source>
        <dbReference type="SAM" id="SignalP"/>
    </source>
</evidence>